<feature type="signal peptide" evidence="1">
    <location>
        <begin position="1"/>
        <end position="16"/>
    </location>
</feature>
<dbReference type="AlphaFoldDB" id="A0A0C3DUJ0"/>
<dbReference type="InterPro" id="IPR032675">
    <property type="entry name" value="LRR_dom_sf"/>
</dbReference>
<dbReference type="Gene3D" id="3.80.10.10">
    <property type="entry name" value="Ribonuclease Inhibitor"/>
    <property type="match status" value="1"/>
</dbReference>
<dbReference type="InParanoid" id="A0A0C3DUJ0"/>
<keyword evidence="3" id="KW-1185">Reference proteome</keyword>
<dbReference type="SUPFAM" id="SSF52047">
    <property type="entry name" value="RNI-like"/>
    <property type="match status" value="1"/>
</dbReference>
<gene>
    <name evidence="2" type="ORF">SCLCIDRAFT_125908</name>
</gene>
<keyword evidence="1" id="KW-0732">Signal</keyword>
<name>A0A0C3DUJ0_9AGAM</name>
<organism evidence="2 3">
    <name type="scientific">Scleroderma citrinum Foug A</name>
    <dbReference type="NCBI Taxonomy" id="1036808"/>
    <lineage>
        <taxon>Eukaryota</taxon>
        <taxon>Fungi</taxon>
        <taxon>Dikarya</taxon>
        <taxon>Basidiomycota</taxon>
        <taxon>Agaricomycotina</taxon>
        <taxon>Agaricomycetes</taxon>
        <taxon>Agaricomycetidae</taxon>
        <taxon>Boletales</taxon>
        <taxon>Sclerodermatineae</taxon>
        <taxon>Sclerodermataceae</taxon>
        <taxon>Scleroderma</taxon>
    </lineage>
</organism>
<evidence type="ECO:0000256" key="1">
    <source>
        <dbReference type="SAM" id="SignalP"/>
    </source>
</evidence>
<evidence type="ECO:0000313" key="2">
    <source>
        <dbReference type="EMBL" id="KIM59586.1"/>
    </source>
</evidence>
<evidence type="ECO:0000313" key="3">
    <source>
        <dbReference type="Proteomes" id="UP000053989"/>
    </source>
</evidence>
<evidence type="ECO:0008006" key="4">
    <source>
        <dbReference type="Google" id="ProtNLM"/>
    </source>
</evidence>
<dbReference type="EMBL" id="KN822071">
    <property type="protein sequence ID" value="KIM59586.1"/>
    <property type="molecule type" value="Genomic_DNA"/>
</dbReference>
<dbReference type="HOGENOM" id="CLU_021164_1_0_1"/>
<sequence length="499" mass="56208">MHACLLINELVVHIMGFLMEDVLPTIRAHGSRDIARLARTCKSFMEPALDILWRTQGAVSPLVMCLPFDLWKRTDLSNTINFIREPSVDDWARLQRYTHRIRAFSGPKALGLPIVDDDVLRTIFARELFHILFPSLHTLDFTVITTPTIAFPLLVNVLSRRLVRLTFTIPRESDPDAVRYVLRAILENASSLRTLKIDSFAFSSGFELSDNQMPYLHALSLGFKLRLSSGSFPRLMQLQHLQVLSLSLADIAFHQPVQSAFTVLQCVKITARSLDQCCNLISSISSSVLREVSISYDTQAPNAVLRTFFQELACLQGCSLVLDTVVIKHNLQLTTSSDHPFIVLPSTLTPLLTCRRLRILHLINLGTLDLDDAFIKQAALAWPALEELRLCSLAWSNPHRLTLSSIRELVSRCPRLVRLHMAIDARILPDEDLATASSESQWSSLDNLNLRNSQITDPQAVAEYLMSVAPSLRTLSVESDMETCKLWRVVEHLIKGIII</sequence>
<dbReference type="STRING" id="1036808.A0A0C3DUJ0"/>
<proteinExistence type="predicted"/>
<reference evidence="2 3" key="1">
    <citation type="submission" date="2014-04" db="EMBL/GenBank/DDBJ databases">
        <authorList>
            <consortium name="DOE Joint Genome Institute"/>
            <person name="Kuo A."/>
            <person name="Kohler A."/>
            <person name="Nagy L.G."/>
            <person name="Floudas D."/>
            <person name="Copeland A."/>
            <person name="Barry K.W."/>
            <person name="Cichocki N."/>
            <person name="Veneault-Fourrey C."/>
            <person name="LaButti K."/>
            <person name="Lindquist E.A."/>
            <person name="Lipzen A."/>
            <person name="Lundell T."/>
            <person name="Morin E."/>
            <person name="Murat C."/>
            <person name="Sun H."/>
            <person name="Tunlid A."/>
            <person name="Henrissat B."/>
            <person name="Grigoriev I.V."/>
            <person name="Hibbett D.S."/>
            <person name="Martin F."/>
            <person name="Nordberg H.P."/>
            <person name="Cantor M.N."/>
            <person name="Hua S.X."/>
        </authorList>
    </citation>
    <scope>NUCLEOTIDE SEQUENCE [LARGE SCALE GENOMIC DNA]</scope>
    <source>
        <strain evidence="2 3">Foug A</strain>
    </source>
</reference>
<dbReference type="Proteomes" id="UP000053989">
    <property type="component" value="Unassembled WGS sequence"/>
</dbReference>
<feature type="chain" id="PRO_5002163508" description="F-box domain-containing protein" evidence="1">
    <location>
        <begin position="17"/>
        <end position="499"/>
    </location>
</feature>
<reference evidence="3" key="2">
    <citation type="submission" date="2015-01" db="EMBL/GenBank/DDBJ databases">
        <title>Evolutionary Origins and Diversification of the Mycorrhizal Mutualists.</title>
        <authorList>
            <consortium name="DOE Joint Genome Institute"/>
            <consortium name="Mycorrhizal Genomics Consortium"/>
            <person name="Kohler A."/>
            <person name="Kuo A."/>
            <person name="Nagy L.G."/>
            <person name="Floudas D."/>
            <person name="Copeland A."/>
            <person name="Barry K.W."/>
            <person name="Cichocki N."/>
            <person name="Veneault-Fourrey C."/>
            <person name="LaButti K."/>
            <person name="Lindquist E.A."/>
            <person name="Lipzen A."/>
            <person name="Lundell T."/>
            <person name="Morin E."/>
            <person name="Murat C."/>
            <person name="Riley R."/>
            <person name="Ohm R."/>
            <person name="Sun H."/>
            <person name="Tunlid A."/>
            <person name="Henrissat B."/>
            <person name="Grigoriev I.V."/>
            <person name="Hibbett D.S."/>
            <person name="Martin F."/>
        </authorList>
    </citation>
    <scope>NUCLEOTIDE SEQUENCE [LARGE SCALE GENOMIC DNA]</scope>
    <source>
        <strain evidence="3">Foug A</strain>
    </source>
</reference>
<accession>A0A0C3DUJ0</accession>
<dbReference type="OrthoDB" id="3543113at2759"/>
<protein>
    <recommendedName>
        <fullName evidence="4">F-box domain-containing protein</fullName>
    </recommendedName>
</protein>